<dbReference type="AlphaFoldDB" id="A0AAE3XCF8"/>
<accession>A0AAE3XCF8</accession>
<proteinExistence type="predicted"/>
<dbReference type="Proteomes" id="UP001185331">
    <property type="component" value="Unassembled WGS sequence"/>
</dbReference>
<evidence type="ECO:0000313" key="1">
    <source>
        <dbReference type="EMBL" id="MDR6218756.1"/>
    </source>
</evidence>
<comment type="caution">
    <text evidence="1">The sequence shown here is derived from an EMBL/GenBank/DDBJ whole genome shotgun (WGS) entry which is preliminary data.</text>
</comment>
<reference evidence="1" key="1">
    <citation type="submission" date="2023-07" db="EMBL/GenBank/DDBJ databases">
        <title>Sorghum-associated microbial communities from plants grown in Nebraska, USA.</title>
        <authorList>
            <person name="Schachtman D."/>
        </authorList>
    </citation>
    <scope>NUCLEOTIDE SEQUENCE</scope>
    <source>
        <strain evidence="1">BE330</strain>
    </source>
</reference>
<name>A0AAE3XCF8_9DEIO</name>
<gene>
    <name evidence="1" type="ORF">J2Y00_002353</name>
</gene>
<dbReference type="EMBL" id="JAVDQK010000005">
    <property type="protein sequence ID" value="MDR6218756.1"/>
    <property type="molecule type" value="Genomic_DNA"/>
</dbReference>
<protein>
    <submittedName>
        <fullName evidence="1">Uncharacterized protein</fullName>
    </submittedName>
</protein>
<dbReference type="RefSeq" id="WP_309853320.1">
    <property type="nucleotide sequence ID" value="NZ_JAVDQJ010000004.1"/>
</dbReference>
<sequence length="103" mass="11432">MTAPTELDLLIAERILAYSVHTGGLVRTEPGGPLRPCPAFSSDRNATADAEQRVRHAGFGQTYADHLLAVVRTETCWHTSWEVWLYATPIQRCQALLLTAQQL</sequence>
<organism evidence="1 2">
    <name type="scientific">Deinococcus soli</name>
    <name type="common">ex Cha et al. 2016</name>
    <dbReference type="NCBI Taxonomy" id="1309411"/>
    <lineage>
        <taxon>Bacteria</taxon>
        <taxon>Thermotogati</taxon>
        <taxon>Deinococcota</taxon>
        <taxon>Deinococci</taxon>
        <taxon>Deinococcales</taxon>
        <taxon>Deinococcaceae</taxon>
        <taxon>Deinococcus</taxon>
    </lineage>
</organism>
<evidence type="ECO:0000313" key="2">
    <source>
        <dbReference type="Proteomes" id="UP001185331"/>
    </source>
</evidence>